<dbReference type="FunFam" id="3.40.50.300:FF:000186">
    <property type="entry name" value="ATP-binding cassette sub-family B member 7, mitochondrial"/>
    <property type="match status" value="1"/>
</dbReference>
<reference evidence="11 12" key="1">
    <citation type="submission" date="2020-08" db="EMBL/GenBank/DDBJ databases">
        <title>Complete genome sequence of Entomobacter blattae G55GP.</title>
        <authorList>
            <person name="Poehlein A."/>
            <person name="Guzman J."/>
            <person name="Daniel R."/>
            <person name="Vilcinskas A."/>
        </authorList>
    </citation>
    <scope>NUCLEOTIDE SEQUENCE [LARGE SCALE GENOMIC DNA]</scope>
    <source>
        <strain evidence="11 12">G55GP</strain>
    </source>
</reference>
<evidence type="ECO:0000256" key="1">
    <source>
        <dbReference type="ARBA" id="ARBA00004651"/>
    </source>
</evidence>
<dbReference type="AlphaFoldDB" id="A0A7H1NSU5"/>
<keyword evidence="6 8" id="KW-1133">Transmembrane helix</keyword>
<dbReference type="Pfam" id="PF00664">
    <property type="entry name" value="ABC_membrane"/>
    <property type="match status" value="1"/>
</dbReference>
<dbReference type="CDD" id="cd18582">
    <property type="entry name" value="ABC_6TM_ATM1_ABCB7"/>
    <property type="match status" value="1"/>
</dbReference>
<dbReference type="Pfam" id="PF00005">
    <property type="entry name" value="ABC_tran"/>
    <property type="match status" value="1"/>
</dbReference>
<dbReference type="EMBL" id="CP060244">
    <property type="protein sequence ID" value="QNT78855.1"/>
    <property type="molecule type" value="Genomic_DNA"/>
</dbReference>
<feature type="transmembrane region" description="Helical" evidence="8">
    <location>
        <begin position="189"/>
        <end position="210"/>
    </location>
</feature>
<dbReference type="RefSeq" id="WP_203413080.1">
    <property type="nucleotide sequence ID" value="NZ_CP060244.1"/>
</dbReference>
<dbReference type="Proteomes" id="UP000516349">
    <property type="component" value="Chromosome"/>
</dbReference>
<dbReference type="GO" id="GO:0005886">
    <property type="term" value="C:plasma membrane"/>
    <property type="evidence" value="ECO:0007669"/>
    <property type="project" value="UniProtKB-SubCell"/>
</dbReference>
<dbReference type="GO" id="GO:0016887">
    <property type="term" value="F:ATP hydrolysis activity"/>
    <property type="evidence" value="ECO:0007669"/>
    <property type="project" value="InterPro"/>
</dbReference>
<dbReference type="PANTHER" id="PTHR24221:SF402">
    <property type="entry name" value="IRON-SULFUR CLUSTERS TRANSPORTER ABCB7, MITOCHONDRIAL"/>
    <property type="match status" value="1"/>
</dbReference>
<keyword evidence="2" id="KW-0813">Transport</keyword>
<protein>
    <submittedName>
        <fullName evidence="11">ATM1-type heavy metal exporter</fullName>
    </submittedName>
</protein>
<keyword evidence="12" id="KW-1185">Reference proteome</keyword>
<dbReference type="SMART" id="SM00382">
    <property type="entry name" value="AAA"/>
    <property type="match status" value="1"/>
</dbReference>
<accession>A0A7H1NSU5</accession>
<dbReference type="SUPFAM" id="SSF90123">
    <property type="entry name" value="ABC transporter transmembrane region"/>
    <property type="match status" value="1"/>
</dbReference>
<dbReference type="InterPro" id="IPR011527">
    <property type="entry name" value="ABC1_TM_dom"/>
</dbReference>
<evidence type="ECO:0000256" key="6">
    <source>
        <dbReference type="ARBA" id="ARBA00022989"/>
    </source>
</evidence>
<dbReference type="CDD" id="cd03253">
    <property type="entry name" value="ABCC_ATM1_transporter"/>
    <property type="match status" value="1"/>
</dbReference>
<dbReference type="PROSITE" id="PS50929">
    <property type="entry name" value="ABC_TM1F"/>
    <property type="match status" value="1"/>
</dbReference>
<evidence type="ECO:0000313" key="12">
    <source>
        <dbReference type="Proteomes" id="UP000516349"/>
    </source>
</evidence>
<dbReference type="Gene3D" id="3.40.50.300">
    <property type="entry name" value="P-loop containing nucleotide triphosphate hydrolases"/>
    <property type="match status" value="1"/>
</dbReference>
<keyword evidence="5" id="KW-0067">ATP-binding</keyword>
<keyword evidence="4" id="KW-0547">Nucleotide-binding</keyword>
<evidence type="ECO:0000256" key="4">
    <source>
        <dbReference type="ARBA" id="ARBA00022741"/>
    </source>
</evidence>
<organism evidence="11 12">
    <name type="scientific">Entomobacter blattae</name>
    <dbReference type="NCBI Taxonomy" id="2762277"/>
    <lineage>
        <taxon>Bacteria</taxon>
        <taxon>Pseudomonadati</taxon>
        <taxon>Pseudomonadota</taxon>
        <taxon>Alphaproteobacteria</taxon>
        <taxon>Acetobacterales</taxon>
        <taxon>Acetobacteraceae</taxon>
        <taxon>Entomobacter</taxon>
    </lineage>
</organism>
<proteinExistence type="predicted"/>
<dbReference type="InterPro" id="IPR003439">
    <property type="entry name" value="ABC_transporter-like_ATP-bd"/>
</dbReference>
<dbReference type="SUPFAM" id="SSF52540">
    <property type="entry name" value="P-loop containing nucleoside triphosphate hydrolases"/>
    <property type="match status" value="1"/>
</dbReference>
<evidence type="ECO:0000256" key="2">
    <source>
        <dbReference type="ARBA" id="ARBA00022448"/>
    </source>
</evidence>
<feature type="domain" description="ABC transporter" evidence="9">
    <location>
        <begin position="371"/>
        <end position="605"/>
    </location>
</feature>
<gene>
    <name evidence="11" type="primary">atm1</name>
    <name evidence="11" type="ORF">JGUZn3_16340</name>
</gene>
<name>A0A7H1NSU5_9PROT</name>
<evidence type="ECO:0000313" key="11">
    <source>
        <dbReference type="EMBL" id="QNT78855.1"/>
    </source>
</evidence>
<keyword evidence="7 8" id="KW-0472">Membrane</keyword>
<dbReference type="KEGG" id="ebla:JGUZn3_16340"/>
<dbReference type="GO" id="GO:0005524">
    <property type="term" value="F:ATP binding"/>
    <property type="evidence" value="ECO:0007669"/>
    <property type="project" value="UniProtKB-KW"/>
</dbReference>
<dbReference type="InterPro" id="IPR027417">
    <property type="entry name" value="P-loop_NTPase"/>
</dbReference>
<evidence type="ECO:0000259" key="9">
    <source>
        <dbReference type="PROSITE" id="PS50893"/>
    </source>
</evidence>
<dbReference type="Gene3D" id="1.20.1560.10">
    <property type="entry name" value="ABC transporter type 1, transmembrane domain"/>
    <property type="match status" value="1"/>
</dbReference>
<dbReference type="PANTHER" id="PTHR24221">
    <property type="entry name" value="ATP-BINDING CASSETTE SUB-FAMILY B"/>
    <property type="match status" value="1"/>
</dbReference>
<comment type="subcellular location">
    <subcellularLocation>
        <location evidence="1">Cell membrane</location>
        <topology evidence="1">Multi-pass membrane protein</topology>
    </subcellularLocation>
</comment>
<evidence type="ECO:0000259" key="10">
    <source>
        <dbReference type="PROSITE" id="PS50929"/>
    </source>
</evidence>
<evidence type="ECO:0000256" key="7">
    <source>
        <dbReference type="ARBA" id="ARBA00023136"/>
    </source>
</evidence>
<feature type="transmembrane region" description="Helical" evidence="8">
    <location>
        <begin position="80"/>
        <end position="98"/>
    </location>
</feature>
<keyword evidence="3 8" id="KW-0812">Transmembrane</keyword>
<sequence length="613" mass="69121">MLRNSKKTAFKTQPLKPVTAWSTLWDLVPYLWPKDDFSMRLRVVLACLLMIAAKVATIYVPFVYSYIIDILAHDRTYQETLLVGLTGVIIGYALLRMISSAFAELRDALFAPVRFRISRKAALKSFIHLHKLSLRFHYNRQSGGVSRIIERGTEAIETILRLGVFNIFPTLIEALIVMGVIWQLFNWRYAMVIVIAVSAYIVFTFSFTAWRIAIRRKMNQINTEASGKAVDSLLNYETVKYFGNEEHEATRYDEAQARYEQAAIRTQYSLSGLNLGQASIIALALMATMLMAGQEVREGRFTIGKFVLINTYLLQLYMPLNFLGSVYSSIRQSFVDLEQLFSLLGEHAEIEDQAGAKTLLAHLGEAPAAAIEFKSVWFGYQPERMILKGISFSVPPGARVAIVGPTGAGKSTISRLLFRFYDVNQGVITIDGEDIRHYKQASLRETIGVVPQDTVLFNETIQYNIRYGRLTASQEEVEGAAKFAHIHNFIMRMPDQYNTMVGERGLKLSGGEKQRVAIARAILKNPRILILDEATSALDTRTEKDIQQALDEIAEHRTTIIIAHRLSTIVNANLILTLQDGQIIEQGTHTELLHKNGVYAAMWAAQIKEQDHS</sequence>
<dbReference type="InterPro" id="IPR017871">
    <property type="entry name" value="ABC_transporter-like_CS"/>
</dbReference>
<dbReference type="PROSITE" id="PS50893">
    <property type="entry name" value="ABC_TRANSPORTER_2"/>
    <property type="match status" value="1"/>
</dbReference>
<evidence type="ECO:0000256" key="5">
    <source>
        <dbReference type="ARBA" id="ARBA00022840"/>
    </source>
</evidence>
<feature type="transmembrane region" description="Helical" evidence="8">
    <location>
        <begin position="159"/>
        <end position="183"/>
    </location>
</feature>
<evidence type="ECO:0000256" key="3">
    <source>
        <dbReference type="ARBA" id="ARBA00022692"/>
    </source>
</evidence>
<feature type="domain" description="ABC transmembrane type-1" evidence="10">
    <location>
        <begin position="44"/>
        <end position="332"/>
    </location>
</feature>
<feature type="transmembrane region" description="Helical" evidence="8">
    <location>
        <begin position="43"/>
        <end position="68"/>
    </location>
</feature>
<feature type="transmembrane region" description="Helical" evidence="8">
    <location>
        <begin position="273"/>
        <end position="292"/>
    </location>
</feature>
<evidence type="ECO:0000256" key="8">
    <source>
        <dbReference type="SAM" id="Phobius"/>
    </source>
</evidence>
<dbReference type="InterPro" id="IPR039421">
    <property type="entry name" value="Type_1_exporter"/>
</dbReference>
<dbReference type="InterPro" id="IPR003593">
    <property type="entry name" value="AAA+_ATPase"/>
</dbReference>
<dbReference type="PROSITE" id="PS00211">
    <property type="entry name" value="ABC_TRANSPORTER_1"/>
    <property type="match status" value="1"/>
</dbReference>
<dbReference type="InterPro" id="IPR036640">
    <property type="entry name" value="ABC1_TM_sf"/>
</dbReference>
<dbReference type="GO" id="GO:0006879">
    <property type="term" value="P:intracellular iron ion homeostasis"/>
    <property type="evidence" value="ECO:0007669"/>
    <property type="project" value="TreeGrafter"/>
</dbReference>
<dbReference type="GO" id="GO:0140359">
    <property type="term" value="F:ABC-type transporter activity"/>
    <property type="evidence" value="ECO:0007669"/>
    <property type="project" value="InterPro"/>
</dbReference>